<sequence length="208" mass="23473">MTGWHKMDMEGGKTFEFQPLSIEGKYTFSIWDNKEKKYLRQGDSITTAAGNQEVNSRIKLTVDEAKRYRKSNKFVRDVMFDGEDKKVSIAVTADRALRREMDIINQLGEEPLSYTYMMKKEGSGLQTKYFVSRGRSVGLKTAAKPSMDLGLKSSITLSADEQAYINALKDTASNPQVAGYSKQDKIDLLVQKLKISVDRSSKIIGENF</sequence>
<reference evidence="1" key="1">
    <citation type="journal article" date="2015" name="Nature">
        <title>Complex archaea that bridge the gap between prokaryotes and eukaryotes.</title>
        <authorList>
            <person name="Spang A."/>
            <person name="Saw J.H."/>
            <person name="Jorgensen S.L."/>
            <person name="Zaremba-Niedzwiedzka K."/>
            <person name="Martijn J."/>
            <person name="Lind A.E."/>
            <person name="van Eijk R."/>
            <person name="Schleper C."/>
            <person name="Guy L."/>
            <person name="Ettema T.J."/>
        </authorList>
    </citation>
    <scope>NUCLEOTIDE SEQUENCE</scope>
</reference>
<organism evidence="1">
    <name type="scientific">marine sediment metagenome</name>
    <dbReference type="NCBI Taxonomy" id="412755"/>
    <lineage>
        <taxon>unclassified sequences</taxon>
        <taxon>metagenomes</taxon>
        <taxon>ecological metagenomes</taxon>
    </lineage>
</organism>
<name>A0A0F9DV33_9ZZZZ</name>
<accession>A0A0F9DV33</accession>
<protein>
    <submittedName>
        <fullName evidence="1">Uncharacterized protein</fullName>
    </submittedName>
</protein>
<comment type="caution">
    <text evidence="1">The sequence shown here is derived from an EMBL/GenBank/DDBJ whole genome shotgun (WGS) entry which is preliminary data.</text>
</comment>
<proteinExistence type="predicted"/>
<gene>
    <name evidence="1" type="ORF">LCGC14_2444420</name>
</gene>
<dbReference type="AlphaFoldDB" id="A0A0F9DV33"/>
<dbReference type="EMBL" id="LAZR01037693">
    <property type="protein sequence ID" value="KKL21541.1"/>
    <property type="molecule type" value="Genomic_DNA"/>
</dbReference>
<evidence type="ECO:0000313" key="1">
    <source>
        <dbReference type="EMBL" id="KKL21541.1"/>
    </source>
</evidence>